<dbReference type="RefSeq" id="WP_349218524.1">
    <property type="nucleotide sequence ID" value="NZ_JBBMFD010000005.1"/>
</dbReference>
<sequence length="133" mass="14804">MKSGLTIQELAADDRAFLLKIRDTVLTAVNEANFSRVVEMMQEAANAKMNTANVPEVVRLASRDFGITDEEHPGVLQHLIEGRDLTLYGLANAVTRYSQDVESYDRATDLESIGYNILSMPAKRWNSINQMAA</sequence>
<gene>
    <name evidence="1" type="ORF">WMO26_04770</name>
</gene>
<proteinExistence type="predicted"/>
<name>A0ABV1DYM7_9FIRM</name>
<protein>
    <submittedName>
        <fullName evidence="1">Uncharacterized protein</fullName>
    </submittedName>
</protein>
<accession>A0ABV1DYM7</accession>
<keyword evidence="2" id="KW-1185">Reference proteome</keyword>
<dbReference type="Proteomes" id="UP001489509">
    <property type="component" value="Unassembled WGS sequence"/>
</dbReference>
<organism evidence="1 2">
    <name type="scientific">Solibaculum intestinale</name>
    <dbReference type="NCBI Taxonomy" id="3133165"/>
    <lineage>
        <taxon>Bacteria</taxon>
        <taxon>Bacillati</taxon>
        <taxon>Bacillota</taxon>
        <taxon>Clostridia</taxon>
        <taxon>Eubacteriales</taxon>
        <taxon>Oscillospiraceae</taxon>
        <taxon>Solibaculum</taxon>
    </lineage>
</organism>
<evidence type="ECO:0000313" key="2">
    <source>
        <dbReference type="Proteomes" id="UP001489509"/>
    </source>
</evidence>
<evidence type="ECO:0000313" key="1">
    <source>
        <dbReference type="EMBL" id="MEQ2440134.1"/>
    </source>
</evidence>
<comment type="caution">
    <text evidence="1">The sequence shown here is derived from an EMBL/GenBank/DDBJ whole genome shotgun (WGS) entry which is preliminary data.</text>
</comment>
<dbReference type="EMBL" id="JBBMFD010000005">
    <property type="protein sequence ID" value="MEQ2440134.1"/>
    <property type="molecule type" value="Genomic_DNA"/>
</dbReference>
<reference evidence="1 2" key="1">
    <citation type="submission" date="2024-03" db="EMBL/GenBank/DDBJ databases">
        <title>Human intestinal bacterial collection.</title>
        <authorList>
            <person name="Pauvert C."/>
            <person name="Hitch T.C.A."/>
            <person name="Clavel T."/>
        </authorList>
    </citation>
    <scope>NUCLEOTIDE SEQUENCE [LARGE SCALE GENOMIC DNA]</scope>
    <source>
        <strain evidence="1 2">CLA-JM-H44</strain>
    </source>
</reference>